<dbReference type="PANTHER" id="PTHR43014">
    <property type="entry name" value="MERCURIC REDUCTASE"/>
    <property type="match status" value="1"/>
</dbReference>
<dbReference type="PIRSF" id="PIRSF000350">
    <property type="entry name" value="Mercury_reductase_MerA"/>
    <property type="match status" value="1"/>
</dbReference>
<dbReference type="InterPro" id="IPR001100">
    <property type="entry name" value="Pyr_nuc-diS_OxRdtase"/>
</dbReference>
<keyword evidence="4" id="KW-0520">NAD</keyword>
<dbReference type="Pfam" id="PF02852">
    <property type="entry name" value="Pyr_redox_dim"/>
    <property type="match status" value="1"/>
</dbReference>
<dbReference type="InterPro" id="IPR004099">
    <property type="entry name" value="Pyr_nucl-diS_OxRdtase_dimer"/>
</dbReference>
<dbReference type="Gene3D" id="3.30.390.30">
    <property type="match status" value="1"/>
</dbReference>
<evidence type="ECO:0000256" key="3">
    <source>
        <dbReference type="ARBA" id="ARBA00022827"/>
    </source>
</evidence>
<comment type="similarity">
    <text evidence="1">Belongs to the class-I pyridine nucleotide-disulfide oxidoreductase family.</text>
</comment>
<dbReference type="Pfam" id="PF07992">
    <property type="entry name" value="Pyr_redox_2"/>
    <property type="match status" value="1"/>
</dbReference>
<reference evidence="9" key="1">
    <citation type="submission" date="2017-04" db="EMBL/GenBank/DDBJ databases">
        <authorList>
            <person name="Varghese N."/>
            <person name="Submissions S."/>
        </authorList>
    </citation>
    <scope>NUCLEOTIDE SEQUENCE [LARGE SCALE GENOMIC DNA]</scope>
    <source>
        <strain evidence="9">K3S</strain>
    </source>
</reference>
<dbReference type="InterPro" id="IPR036188">
    <property type="entry name" value="FAD/NAD-bd_sf"/>
</dbReference>
<dbReference type="RefSeq" id="WP_085104418.1">
    <property type="nucleotide sequence ID" value="NZ_FWZU01000007.1"/>
</dbReference>
<evidence type="ECO:0000256" key="5">
    <source>
        <dbReference type="PIRSR" id="PIRSR000350-4"/>
    </source>
</evidence>
<evidence type="ECO:0000256" key="1">
    <source>
        <dbReference type="ARBA" id="ARBA00007532"/>
    </source>
</evidence>
<name>A0A1X7EVQ7_9BACT</name>
<sequence length="452" mass="48563">MTIKRHDVVILGSGPAGGVVAGMCQKAGLDVVVVEEDGWGGVCPLRGCEPKKVLVDATHAVSRIRDMEGHGPVGSVSIDWQNLMQFKRALIDPIPDAVLQSLEKRGIKTVSGHASFVGEGQVEVSGYGILEGKHVVIATGARTRPLNVSGEELLLASRQFLELDTMPKSILFIGGGFISFEFACVAAAAGADVTIVHRSSRVLKGFDHDLSLSLIEGMKELGIKVFIDRPVLGVEKTDSGIVVTSRNDDGEKEYFTAELGVIGVGRIPNVDRLNLDAAGVTVSKRGVVVNDFMQSVSNPRVFAAGDCAEPGTPLTPLAVLQATTVARNIIDELLTKSDLRGAASVVFTHPPLMSVGMLEEEARKQGLDVIIHSGDAAKWSEHKRLGLKHAGYKIIEDRSSGRIVGAHYLGQHAEEVANIFGMAIRHGLTRENLMDHPWAYPSFGYTLRYMFS</sequence>
<evidence type="ECO:0000256" key="2">
    <source>
        <dbReference type="ARBA" id="ARBA00022630"/>
    </source>
</evidence>
<dbReference type="PRINTS" id="PR00411">
    <property type="entry name" value="PNDRDTASEI"/>
</dbReference>
<dbReference type="SUPFAM" id="SSF51905">
    <property type="entry name" value="FAD/NAD(P)-binding domain"/>
    <property type="match status" value="1"/>
</dbReference>
<evidence type="ECO:0000259" key="7">
    <source>
        <dbReference type="Pfam" id="PF07992"/>
    </source>
</evidence>
<dbReference type="GO" id="GO:0016491">
    <property type="term" value="F:oxidoreductase activity"/>
    <property type="evidence" value="ECO:0007669"/>
    <property type="project" value="InterPro"/>
</dbReference>
<dbReference type="InterPro" id="IPR023753">
    <property type="entry name" value="FAD/NAD-binding_dom"/>
</dbReference>
<feature type="binding site" evidence="4">
    <location>
        <begin position="174"/>
        <end position="181"/>
    </location>
    <ligand>
        <name>NAD(+)</name>
        <dbReference type="ChEBI" id="CHEBI:57540"/>
    </ligand>
</feature>
<keyword evidence="4" id="KW-0547">Nucleotide-binding</keyword>
<dbReference type="OrthoDB" id="9786429at2"/>
<evidence type="ECO:0000313" key="8">
    <source>
        <dbReference type="EMBL" id="SMF41184.1"/>
    </source>
</evidence>
<keyword evidence="3 4" id="KW-0274">FAD</keyword>
<comment type="cofactor">
    <cofactor evidence="4">
        <name>FAD</name>
        <dbReference type="ChEBI" id="CHEBI:57692"/>
    </cofactor>
    <text evidence="4">Binds 1 FAD per subunit.</text>
</comment>
<gene>
    <name evidence="8" type="ORF">SAMN06295933_3398</name>
</gene>
<feature type="binding site" evidence="4">
    <location>
        <position position="52"/>
    </location>
    <ligand>
        <name>FAD</name>
        <dbReference type="ChEBI" id="CHEBI:57692"/>
    </ligand>
</feature>
<dbReference type="InterPro" id="IPR016156">
    <property type="entry name" value="FAD/NAD-linked_Rdtase_dimer_sf"/>
</dbReference>
<accession>A0A1X7EVQ7</accession>
<feature type="domain" description="Pyridine nucleotide-disulphide oxidoreductase dimerisation" evidence="6">
    <location>
        <begin position="343"/>
        <end position="444"/>
    </location>
</feature>
<dbReference type="SUPFAM" id="SSF55424">
    <property type="entry name" value="FAD/NAD-linked reductases, dimerisation (C-terminal) domain"/>
    <property type="match status" value="1"/>
</dbReference>
<feature type="binding site" evidence="4">
    <location>
        <position position="306"/>
    </location>
    <ligand>
        <name>FAD</name>
        <dbReference type="ChEBI" id="CHEBI:57692"/>
    </ligand>
</feature>
<feature type="binding site" evidence="4">
    <location>
        <position position="265"/>
    </location>
    <ligand>
        <name>NAD(+)</name>
        <dbReference type="ChEBI" id="CHEBI:57540"/>
    </ligand>
</feature>
<evidence type="ECO:0000256" key="4">
    <source>
        <dbReference type="PIRSR" id="PIRSR000350-3"/>
    </source>
</evidence>
<evidence type="ECO:0000259" key="6">
    <source>
        <dbReference type="Pfam" id="PF02852"/>
    </source>
</evidence>
<protein>
    <submittedName>
        <fullName evidence="8">Glutathione reductase (NADPH)</fullName>
    </submittedName>
</protein>
<dbReference type="STRING" id="1519643.SAMN06295933_3398"/>
<organism evidence="8 9">
    <name type="scientific">Desulfovibrio gilichinskyi</name>
    <dbReference type="NCBI Taxonomy" id="1519643"/>
    <lineage>
        <taxon>Bacteria</taxon>
        <taxon>Pseudomonadati</taxon>
        <taxon>Thermodesulfobacteriota</taxon>
        <taxon>Desulfovibrionia</taxon>
        <taxon>Desulfovibrionales</taxon>
        <taxon>Desulfovibrionaceae</taxon>
        <taxon>Desulfovibrio</taxon>
    </lineage>
</organism>
<feature type="disulfide bond" description="Redox-active" evidence="5">
    <location>
        <begin position="43"/>
        <end position="48"/>
    </location>
</feature>
<dbReference type="PANTHER" id="PTHR43014:SF5">
    <property type="entry name" value="GLUTATHIONE REDUCTASE (NADPH)"/>
    <property type="match status" value="1"/>
</dbReference>
<evidence type="ECO:0000313" key="9">
    <source>
        <dbReference type="Proteomes" id="UP000192906"/>
    </source>
</evidence>
<keyword evidence="2" id="KW-0285">Flavoprotein</keyword>
<keyword evidence="9" id="KW-1185">Reference proteome</keyword>
<dbReference type="GO" id="GO:0000166">
    <property type="term" value="F:nucleotide binding"/>
    <property type="evidence" value="ECO:0007669"/>
    <property type="project" value="UniProtKB-KW"/>
</dbReference>
<dbReference type="PRINTS" id="PR00368">
    <property type="entry name" value="FADPNR"/>
</dbReference>
<proteinExistence type="inferred from homology"/>
<dbReference type="Gene3D" id="3.50.50.60">
    <property type="entry name" value="FAD/NAD(P)-binding domain"/>
    <property type="match status" value="2"/>
</dbReference>
<dbReference type="Proteomes" id="UP000192906">
    <property type="component" value="Unassembled WGS sequence"/>
</dbReference>
<dbReference type="AlphaFoldDB" id="A0A1X7EVQ7"/>
<dbReference type="EMBL" id="FWZU01000007">
    <property type="protein sequence ID" value="SMF41184.1"/>
    <property type="molecule type" value="Genomic_DNA"/>
</dbReference>
<feature type="domain" description="FAD/NAD(P)-binding" evidence="7">
    <location>
        <begin position="6"/>
        <end position="322"/>
    </location>
</feature>